<sequence>MRLRAILITALSTLIGAIPAALKLSEGSESRQPMSVAIFGGLFTSTLLTLFVVPVVYLILDDVKERACAWARRRLKSNVGRTEEARS</sequence>
<gene>
    <name evidence="2" type="primary">mdtC_51</name>
    <name evidence="2" type="ORF">SDC9_156741</name>
</gene>
<dbReference type="Gene3D" id="1.20.1640.10">
    <property type="entry name" value="Multidrug efflux transporter AcrB transmembrane domain"/>
    <property type="match status" value="1"/>
</dbReference>
<keyword evidence="1" id="KW-0812">Transmembrane</keyword>
<organism evidence="2">
    <name type="scientific">bioreactor metagenome</name>
    <dbReference type="NCBI Taxonomy" id="1076179"/>
    <lineage>
        <taxon>unclassified sequences</taxon>
        <taxon>metagenomes</taxon>
        <taxon>ecological metagenomes</taxon>
    </lineage>
</organism>
<dbReference type="InterPro" id="IPR001036">
    <property type="entry name" value="Acrflvin-R"/>
</dbReference>
<protein>
    <submittedName>
        <fullName evidence="2">Multidrug resistance protein MdtC</fullName>
    </submittedName>
</protein>
<name>A0A645F5A4_9ZZZZ</name>
<accession>A0A645F5A4</accession>
<keyword evidence="1" id="KW-1133">Transmembrane helix</keyword>
<proteinExistence type="predicted"/>
<evidence type="ECO:0000256" key="1">
    <source>
        <dbReference type="SAM" id="Phobius"/>
    </source>
</evidence>
<evidence type="ECO:0000313" key="2">
    <source>
        <dbReference type="EMBL" id="MPN09451.1"/>
    </source>
</evidence>
<dbReference type="PANTHER" id="PTHR32063">
    <property type="match status" value="1"/>
</dbReference>
<dbReference type="AlphaFoldDB" id="A0A645F5A4"/>
<dbReference type="GO" id="GO:0042910">
    <property type="term" value="F:xenobiotic transmembrane transporter activity"/>
    <property type="evidence" value="ECO:0007669"/>
    <property type="project" value="TreeGrafter"/>
</dbReference>
<feature type="transmembrane region" description="Helical" evidence="1">
    <location>
        <begin position="36"/>
        <end position="60"/>
    </location>
</feature>
<dbReference type="EMBL" id="VSSQ01055559">
    <property type="protein sequence ID" value="MPN09451.1"/>
    <property type="molecule type" value="Genomic_DNA"/>
</dbReference>
<dbReference type="GO" id="GO:0005886">
    <property type="term" value="C:plasma membrane"/>
    <property type="evidence" value="ECO:0007669"/>
    <property type="project" value="TreeGrafter"/>
</dbReference>
<dbReference type="Pfam" id="PF00873">
    <property type="entry name" value="ACR_tran"/>
    <property type="match status" value="1"/>
</dbReference>
<comment type="caution">
    <text evidence="2">The sequence shown here is derived from an EMBL/GenBank/DDBJ whole genome shotgun (WGS) entry which is preliminary data.</text>
</comment>
<reference evidence="2" key="1">
    <citation type="submission" date="2019-08" db="EMBL/GenBank/DDBJ databases">
        <authorList>
            <person name="Kucharzyk K."/>
            <person name="Murdoch R.W."/>
            <person name="Higgins S."/>
            <person name="Loffler F."/>
        </authorList>
    </citation>
    <scope>NUCLEOTIDE SEQUENCE</scope>
</reference>
<dbReference type="PANTHER" id="PTHR32063:SF0">
    <property type="entry name" value="SWARMING MOTILITY PROTEIN SWRC"/>
    <property type="match status" value="1"/>
</dbReference>
<dbReference type="SUPFAM" id="SSF82866">
    <property type="entry name" value="Multidrug efflux transporter AcrB transmembrane domain"/>
    <property type="match status" value="1"/>
</dbReference>
<keyword evidence="1" id="KW-0472">Membrane</keyword>